<reference evidence="3 4" key="1">
    <citation type="submission" date="2018-03" db="EMBL/GenBank/DDBJ databases">
        <title>Genomic Encyclopedia of Type Strains, Phase III (KMG-III): the genomes of soil and plant-associated and newly described type strains.</title>
        <authorList>
            <person name="Whitman W."/>
        </authorList>
    </citation>
    <scope>NUCLEOTIDE SEQUENCE [LARGE SCALE GENOMIC DNA]</scope>
    <source>
        <strain evidence="3 4">CGMCC 1.12484</strain>
    </source>
</reference>
<dbReference type="Proteomes" id="UP000237983">
    <property type="component" value="Unassembled WGS sequence"/>
</dbReference>
<accession>A0A2T0VJW2</accession>
<protein>
    <submittedName>
        <fullName evidence="3">Protein ImuB</fullName>
    </submittedName>
</protein>
<dbReference type="PANTHER" id="PTHR35369:SF2">
    <property type="entry name" value="BLR3025 PROTEIN"/>
    <property type="match status" value="1"/>
</dbReference>
<keyword evidence="1" id="KW-0227">DNA damage</keyword>
<dbReference type="RefSeq" id="WP_106209644.1">
    <property type="nucleotide sequence ID" value="NZ_PVTL01000001.1"/>
</dbReference>
<dbReference type="Gene3D" id="3.40.1170.60">
    <property type="match status" value="1"/>
</dbReference>
<name>A0A2T0VJW2_9MICO</name>
<dbReference type="InterPro" id="IPR001126">
    <property type="entry name" value="UmuC"/>
</dbReference>
<dbReference type="CDD" id="cd03468">
    <property type="entry name" value="PolY_like"/>
    <property type="match status" value="1"/>
</dbReference>
<feature type="domain" description="UmuC" evidence="2">
    <location>
        <begin position="62"/>
        <end position="214"/>
    </location>
</feature>
<comment type="caution">
    <text evidence="3">The sequence shown here is derived from an EMBL/GenBank/DDBJ whole genome shotgun (WGS) entry which is preliminary data.</text>
</comment>
<evidence type="ECO:0000313" key="3">
    <source>
        <dbReference type="EMBL" id="PRY70479.1"/>
    </source>
</evidence>
<dbReference type="GO" id="GO:0006281">
    <property type="term" value="P:DNA repair"/>
    <property type="evidence" value="ECO:0007669"/>
    <property type="project" value="InterPro"/>
</dbReference>
<dbReference type="InterPro" id="IPR050356">
    <property type="entry name" value="SulA_CellDiv_inhibitor"/>
</dbReference>
<sequence length="558" mass="59658">MNAPIVRTMVLWCPDWPIIAALREAAAAQGLPTQGSTMQGSTALGSTVQGSRAQAAGRSDIPLALIEHGVVFACSAAARAEGVKRGLRVREAQARCPELVVQPYNAVHDNRAFEEVLTAIEAMMPGVQLLRPGTCAIRARGPARYYGGEKPSALALIALLDQLGVPGARVGIADGPFTAEQAARMAGLTTGRSARVQIVPEGASAEFLAPLPVSLLDAPALVTLLRRLGVTTLAEFAALPVVDVLGRFGEAGAHLHSLASGHDSRPVIQRIPPEELDSTVEFEPPLDRIDQVTFGVRASSDRFIEALTEAQLVCTALRIEIDSESGEVSERSWLHPRSFTAADVVDRVRWQLQGSGEVDTGLTSGITRVRVIPESVDAIGHHEVGLFGGGPDERIHHGLSRVQSMLGHGGVLTAVIGGGRTLADRQTTVPWGDRPLLTRQPTQPWPGTLPPPAPTTIFPTPHPVHVLDATGGTIQVDDRGTLSASPAQFSPTGSGRTMRQIQAWAGPWPIDERWWDNETHRRSHRFQVVDAAGMAWLLVLVSATQGSDSSWWAEARYD</sequence>
<keyword evidence="4" id="KW-1185">Reference proteome</keyword>
<dbReference type="PANTHER" id="PTHR35369">
    <property type="entry name" value="BLR3025 PROTEIN-RELATED"/>
    <property type="match status" value="1"/>
</dbReference>
<dbReference type="EMBL" id="PVTL01000001">
    <property type="protein sequence ID" value="PRY70479.1"/>
    <property type="molecule type" value="Genomic_DNA"/>
</dbReference>
<dbReference type="SUPFAM" id="SSF56672">
    <property type="entry name" value="DNA/RNA polymerases"/>
    <property type="match status" value="1"/>
</dbReference>
<dbReference type="Pfam" id="PF00817">
    <property type="entry name" value="IMS"/>
    <property type="match status" value="1"/>
</dbReference>
<dbReference type="OrthoDB" id="5244088at2"/>
<evidence type="ECO:0000313" key="4">
    <source>
        <dbReference type="Proteomes" id="UP000237983"/>
    </source>
</evidence>
<dbReference type="PROSITE" id="PS50173">
    <property type="entry name" value="UMUC"/>
    <property type="match status" value="1"/>
</dbReference>
<dbReference type="InterPro" id="IPR043502">
    <property type="entry name" value="DNA/RNA_pol_sf"/>
</dbReference>
<evidence type="ECO:0000259" key="2">
    <source>
        <dbReference type="PROSITE" id="PS50173"/>
    </source>
</evidence>
<dbReference type="Gene3D" id="1.10.150.20">
    <property type="entry name" value="5' to 3' exonuclease, C-terminal subdomain"/>
    <property type="match status" value="1"/>
</dbReference>
<organism evidence="3 4">
    <name type="scientific">Glaciihabitans tibetensis</name>
    <dbReference type="NCBI Taxonomy" id="1266600"/>
    <lineage>
        <taxon>Bacteria</taxon>
        <taxon>Bacillati</taxon>
        <taxon>Actinomycetota</taxon>
        <taxon>Actinomycetes</taxon>
        <taxon>Micrococcales</taxon>
        <taxon>Microbacteriaceae</taxon>
        <taxon>Glaciihabitans</taxon>
    </lineage>
</organism>
<evidence type="ECO:0000256" key="1">
    <source>
        <dbReference type="ARBA" id="ARBA00022763"/>
    </source>
</evidence>
<dbReference type="AlphaFoldDB" id="A0A2T0VJW2"/>
<proteinExistence type="predicted"/>
<gene>
    <name evidence="3" type="ORF">B0I08_101615</name>
</gene>